<comment type="similarity">
    <text evidence="1 4">Belongs to the bacterial solute-binding protein 9 family.</text>
</comment>
<evidence type="ECO:0000256" key="6">
    <source>
        <dbReference type="SAM" id="SignalP"/>
    </source>
</evidence>
<dbReference type="InterPro" id="IPR050492">
    <property type="entry name" value="Bact_metal-bind_prot9"/>
</dbReference>
<protein>
    <submittedName>
        <fullName evidence="7">ABC transporter, substrate-binding protein</fullName>
    </submittedName>
</protein>
<dbReference type="Proteomes" id="UP000003195">
    <property type="component" value="Unassembled WGS sequence"/>
</dbReference>
<keyword evidence="5" id="KW-0175">Coiled coil</keyword>
<dbReference type="CDD" id="cd01017">
    <property type="entry name" value="AdcA"/>
    <property type="match status" value="1"/>
</dbReference>
<keyword evidence="8" id="KW-1185">Reference proteome</keyword>
<reference evidence="7 8" key="1">
    <citation type="submission" date="2010-08" db="EMBL/GenBank/DDBJ databases">
        <authorList>
            <person name="Weinstock G."/>
            <person name="Sodergren E."/>
            <person name="Clifton S."/>
            <person name="Fulton L."/>
            <person name="Fulton B."/>
            <person name="Courtney L."/>
            <person name="Fronick C."/>
            <person name="Harrison M."/>
            <person name="Strong C."/>
            <person name="Farmer C."/>
            <person name="Delahaunty K."/>
            <person name="Markovic C."/>
            <person name="Hall O."/>
            <person name="Minx P."/>
            <person name="Tomlinson C."/>
            <person name="Mitreva M."/>
            <person name="Hou S."/>
            <person name="Chen J."/>
            <person name="Wollam A."/>
            <person name="Pepin K.H."/>
            <person name="Johnson M."/>
            <person name="Bhonagiri V."/>
            <person name="Zhang X."/>
            <person name="Suruliraj S."/>
            <person name="Warren W."/>
            <person name="Chinwalla A."/>
            <person name="Mardis E.R."/>
            <person name="Wilson R.K."/>
        </authorList>
    </citation>
    <scope>NUCLEOTIDE SEQUENCE [LARGE SCALE GENOMIC DNA]</scope>
    <source>
        <strain evidence="7 8">F0359</strain>
    </source>
</reference>
<feature type="signal peptide" evidence="6">
    <location>
        <begin position="1"/>
        <end position="22"/>
    </location>
</feature>
<evidence type="ECO:0000256" key="1">
    <source>
        <dbReference type="ARBA" id="ARBA00011028"/>
    </source>
</evidence>
<keyword evidence="3 6" id="KW-0732">Signal</keyword>
<dbReference type="PANTHER" id="PTHR42953">
    <property type="entry name" value="HIGH-AFFINITY ZINC UPTAKE SYSTEM PROTEIN ZNUA-RELATED"/>
    <property type="match status" value="1"/>
</dbReference>
<sequence length="303" mass="33301">MVGLRKWIACILTVLLAVSVLAGCGKTEEAAKKDKVKVAVSFDAMGEFVKAVGKDKVEVHTVIPAGTEPHGFEPSTETMKALSGADVFVYNGLGMEPWQEKVVEAAHNDKLVKIEASKGIDAIKNTDPEEVEEHGEFDPHAWLSLTCAAQEVQNIADGLAQADPANKDFYEKNAKEYIAQLESLRKDYEGKFKDVQRRDFVTGHAAFGYLCRDFALTQKSVEDVFAEGEPSPKELAELTEYCKTNQVKTIFAEEAASPAVSKTLAAEVGAKVEVLDTIESNPEGESYLDRMKTNLERIYESMK</sequence>
<organism evidence="7 8">
    <name type="scientific">Megasphaera micronuciformis F0359</name>
    <dbReference type="NCBI Taxonomy" id="706434"/>
    <lineage>
        <taxon>Bacteria</taxon>
        <taxon>Bacillati</taxon>
        <taxon>Bacillota</taxon>
        <taxon>Negativicutes</taxon>
        <taxon>Veillonellales</taxon>
        <taxon>Veillonellaceae</taxon>
        <taxon>Megasphaera</taxon>
    </lineage>
</organism>
<dbReference type="InterPro" id="IPR006127">
    <property type="entry name" value="ZnuA-like"/>
</dbReference>
<dbReference type="HOGENOM" id="CLU_016838_1_0_9"/>
<name>E2ZCT3_9FIRM</name>
<dbReference type="GO" id="GO:0046872">
    <property type="term" value="F:metal ion binding"/>
    <property type="evidence" value="ECO:0007669"/>
    <property type="project" value="InterPro"/>
</dbReference>
<feature type="coiled-coil region" evidence="5">
    <location>
        <begin position="167"/>
        <end position="198"/>
    </location>
</feature>
<accession>E2ZCT3</accession>
<proteinExistence type="inferred from homology"/>
<dbReference type="SUPFAM" id="SSF53807">
    <property type="entry name" value="Helical backbone' metal receptor"/>
    <property type="match status" value="1"/>
</dbReference>
<dbReference type="PRINTS" id="PR00690">
    <property type="entry name" value="ADHESNFAMILY"/>
</dbReference>
<dbReference type="eggNOG" id="COG0803">
    <property type="taxonomic scope" value="Bacteria"/>
</dbReference>
<dbReference type="InterPro" id="IPR006129">
    <property type="entry name" value="AdhesinB"/>
</dbReference>
<feature type="chain" id="PRO_5039417113" evidence="6">
    <location>
        <begin position="23"/>
        <end position="303"/>
    </location>
</feature>
<evidence type="ECO:0000256" key="3">
    <source>
        <dbReference type="ARBA" id="ARBA00022729"/>
    </source>
</evidence>
<dbReference type="OrthoDB" id="9810636at2"/>
<gene>
    <name evidence="7" type="ORF">HMPREF9429_01037</name>
</gene>
<dbReference type="STRING" id="706434.HMPREF9429_01037"/>
<evidence type="ECO:0000256" key="2">
    <source>
        <dbReference type="ARBA" id="ARBA00022448"/>
    </source>
</evidence>
<dbReference type="AlphaFoldDB" id="E2ZCT3"/>
<comment type="caution">
    <text evidence="7">The sequence shown here is derived from an EMBL/GenBank/DDBJ whole genome shotgun (WGS) entry which is preliminary data.</text>
</comment>
<keyword evidence="2 4" id="KW-0813">Transport</keyword>
<dbReference type="GO" id="GO:0030001">
    <property type="term" value="P:metal ion transport"/>
    <property type="evidence" value="ECO:0007669"/>
    <property type="project" value="InterPro"/>
</dbReference>
<evidence type="ECO:0000313" key="8">
    <source>
        <dbReference type="Proteomes" id="UP000003195"/>
    </source>
</evidence>
<dbReference type="PRINTS" id="PR00691">
    <property type="entry name" value="ADHESINB"/>
</dbReference>
<dbReference type="Pfam" id="PF01297">
    <property type="entry name" value="ZnuA"/>
    <property type="match status" value="1"/>
</dbReference>
<evidence type="ECO:0000256" key="5">
    <source>
        <dbReference type="SAM" id="Coils"/>
    </source>
</evidence>
<dbReference type="RefSeq" id="WP_006942108.1">
    <property type="nucleotide sequence ID" value="NZ_GL538208.1"/>
</dbReference>
<dbReference type="EMBL" id="AECS01000037">
    <property type="protein sequence ID" value="EFQ03854.1"/>
    <property type="molecule type" value="Genomic_DNA"/>
</dbReference>
<dbReference type="InterPro" id="IPR006128">
    <property type="entry name" value="Lipoprotein_PsaA-like"/>
</dbReference>
<dbReference type="PANTHER" id="PTHR42953:SF3">
    <property type="entry name" value="HIGH-AFFINITY ZINC UPTAKE SYSTEM PROTEIN ZNUA"/>
    <property type="match status" value="1"/>
</dbReference>
<dbReference type="GO" id="GO:0007155">
    <property type="term" value="P:cell adhesion"/>
    <property type="evidence" value="ECO:0007669"/>
    <property type="project" value="InterPro"/>
</dbReference>
<evidence type="ECO:0000313" key="7">
    <source>
        <dbReference type="EMBL" id="EFQ03854.1"/>
    </source>
</evidence>
<evidence type="ECO:0000256" key="4">
    <source>
        <dbReference type="RuleBase" id="RU003512"/>
    </source>
</evidence>
<dbReference type="Gene3D" id="3.40.50.1980">
    <property type="entry name" value="Nitrogenase molybdenum iron protein domain"/>
    <property type="match status" value="2"/>
</dbReference>
<dbReference type="PROSITE" id="PS51257">
    <property type="entry name" value="PROKAR_LIPOPROTEIN"/>
    <property type="match status" value="1"/>
</dbReference>